<feature type="compositionally biased region" description="Low complexity" evidence="1">
    <location>
        <begin position="41"/>
        <end position="63"/>
    </location>
</feature>
<comment type="caution">
    <text evidence="2">The sequence shown here is derived from an EMBL/GenBank/DDBJ whole genome shotgun (WGS) entry which is preliminary data.</text>
</comment>
<proteinExistence type="predicted"/>
<dbReference type="GO" id="GO:0019867">
    <property type="term" value="C:outer membrane"/>
    <property type="evidence" value="ECO:0007669"/>
    <property type="project" value="InterPro"/>
</dbReference>
<sequence length="249" mass="27589">MEPVAHRRRAQPEARQASLPDEALRAASGSFRRNARRPGPRLRVPGRVGAAPRPARPGRGAAHAADREFSDATRNADGLTTRLRTVLALAAACACACSCAYTVRTTSLPPHLRTVAVPVFENGTTEYTLEQEITEAVISRFVQNNALRVVDERSANCVVRGRVTQYRNAVFGFSEQTRAQEYRVTIAVSVTFKDLVKNREIWAEENLVKTANYYVQDVPGQPARTEQDGRKEAIQKIADEIVTRTTEGW</sequence>
<gene>
    <name evidence="2" type="ORF">ENR23_00500</name>
</gene>
<dbReference type="GO" id="GO:0043165">
    <property type="term" value="P:Gram-negative-bacterium-type cell outer membrane assembly"/>
    <property type="evidence" value="ECO:0007669"/>
    <property type="project" value="InterPro"/>
</dbReference>
<organism evidence="2">
    <name type="scientific">Eiseniibacteriota bacterium</name>
    <dbReference type="NCBI Taxonomy" id="2212470"/>
    <lineage>
        <taxon>Bacteria</taxon>
        <taxon>Candidatus Eiseniibacteriota</taxon>
    </lineage>
</organism>
<evidence type="ECO:0000313" key="2">
    <source>
        <dbReference type="EMBL" id="HGZ41904.1"/>
    </source>
</evidence>
<evidence type="ECO:0000256" key="1">
    <source>
        <dbReference type="SAM" id="MobiDB-lite"/>
    </source>
</evidence>
<dbReference type="Pfam" id="PF04390">
    <property type="entry name" value="LptE"/>
    <property type="match status" value="1"/>
</dbReference>
<reference evidence="2" key="1">
    <citation type="journal article" date="2020" name="mSystems">
        <title>Genome- and Community-Level Interaction Insights into Carbon Utilization and Element Cycling Functions of Hydrothermarchaeota in Hydrothermal Sediment.</title>
        <authorList>
            <person name="Zhou Z."/>
            <person name="Liu Y."/>
            <person name="Xu W."/>
            <person name="Pan J."/>
            <person name="Luo Z.H."/>
            <person name="Li M."/>
        </authorList>
    </citation>
    <scope>NUCLEOTIDE SEQUENCE [LARGE SCALE GENOMIC DNA]</scope>
    <source>
        <strain evidence="2">SpSt-381</strain>
    </source>
</reference>
<dbReference type="InterPro" id="IPR007485">
    <property type="entry name" value="LPS_assembly_LptE"/>
</dbReference>
<dbReference type="EMBL" id="DSQF01000002">
    <property type="protein sequence ID" value="HGZ41904.1"/>
    <property type="molecule type" value="Genomic_DNA"/>
</dbReference>
<feature type="region of interest" description="Disordered" evidence="1">
    <location>
        <begin position="1"/>
        <end position="69"/>
    </location>
</feature>
<accession>A0A832HZJ5</accession>
<evidence type="ECO:0008006" key="3">
    <source>
        <dbReference type="Google" id="ProtNLM"/>
    </source>
</evidence>
<dbReference type="AlphaFoldDB" id="A0A832HZJ5"/>
<dbReference type="Gene3D" id="3.30.160.150">
    <property type="entry name" value="Lipoprotein like domain"/>
    <property type="match status" value="1"/>
</dbReference>
<name>A0A832HZJ5_UNCEI</name>
<protein>
    <recommendedName>
        <fullName evidence="3">LptE family protein</fullName>
    </recommendedName>
</protein>